<dbReference type="AlphaFoldDB" id="A0A1G6QUQ4"/>
<evidence type="ECO:0000313" key="3">
    <source>
        <dbReference type="EMBL" id="SDC96098.1"/>
    </source>
</evidence>
<evidence type="ECO:0000256" key="1">
    <source>
        <dbReference type="SAM" id="MobiDB-lite"/>
    </source>
</evidence>
<organism evidence="3 4">
    <name type="scientific">Glycomyces harbinensis</name>
    <dbReference type="NCBI Taxonomy" id="58114"/>
    <lineage>
        <taxon>Bacteria</taxon>
        <taxon>Bacillati</taxon>
        <taxon>Actinomycetota</taxon>
        <taxon>Actinomycetes</taxon>
        <taxon>Glycomycetales</taxon>
        <taxon>Glycomycetaceae</taxon>
        <taxon>Glycomyces</taxon>
    </lineage>
</organism>
<feature type="compositionally biased region" description="Basic and acidic residues" evidence="1">
    <location>
        <begin position="13"/>
        <end position="38"/>
    </location>
</feature>
<accession>A0A1G6QUQ4</accession>
<feature type="transmembrane region" description="Helical" evidence="2">
    <location>
        <begin position="105"/>
        <end position="129"/>
    </location>
</feature>
<feature type="transmembrane region" description="Helical" evidence="2">
    <location>
        <begin position="42"/>
        <end position="65"/>
    </location>
</feature>
<keyword evidence="4" id="KW-1185">Reference proteome</keyword>
<feature type="transmembrane region" description="Helical" evidence="2">
    <location>
        <begin position="71"/>
        <end position="93"/>
    </location>
</feature>
<proteinExistence type="predicted"/>
<keyword evidence="2" id="KW-0812">Transmembrane</keyword>
<evidence type="ECO:0000256" key="2">
    <source>
        <dbReference type="SAM" id="Phobius"/>
    </source>
</evidence>
<dbReference type="OrthoDB" id="9837698at2"/>
<reference evidence="4" key="1">
    <citation type="submission" date="2016-10" db="EMBL/GenBank/DDBJ databases">
        <authorList>
            <person name="Varghese N."/>
            <person name="Submissions S."/>
        </authorList>
    </citation>
    <scope>NUCLEOTIDE SEQUENCE [LARGE SCALE GENOMIC DNA]</scope>
    <source>
        <strain evidence="4">CGMCC 4.3516</strain>
    </source>
</reference>
<keyword evidence="2" id="KW-0472">Membrane</keyword>
<dbReference type="EMBL" id="FNAD01000001">
    <property type="protein sequence ID" value="SDC96098.1"/>
    <property type="molecule type" value="Genomic_DNA"/>
</dbReference>
<dbReference type="Proteomes" id="UP000198949">
    <property type="component" value="Unassembled WGS sequence"/>
</dbReference>
<feature type="transmembrane region" description="Helical" evidence="2">
    <location>
        <begin position="135"/>
        <end position="154"/>
    </location>
</feature>
<sequence length="183" mass="19156">MSKAPNEDPLPEGDERPNSKQGEKRRRKEEARQREREQRRPLVRAAAVCGSVAVAGLAVAAGLGLMEFGDAALWITGPAGIAVLALVAILVVIERMKTRVKDRMGVAGWIGLGLAVLSGISLIAAFVSFLGSGDMVPVAVGVAIFGSVFAFGALGSEFLKDVEGGNDVNTVVQSMNDISSNHN</sequence>
<evidence type="ECO:0000313" key="4">
    <source>
        <dbReference type="Proteomes" id="UP000198949"/>
    </source>
</evidence>
<protein>
    <submittedName>
        <fullName evidence="3">Uncharacterized protein</fullName>
    </submittedName>
</protein>
<keyword evidence="2" id="KW-1133">Transmembrane helix</keyword>
<feature type="region of interest" description="Disordered" evidence="1">
    <location>
        <begin position="1"/>
        <end position="38"/>
    </location>
</feature>
<name>A0A1G6QUQ4_9ACTN</name>
<dbReference type="RefSeq" id="WP_143014716.1">
    <property type="nucleotide sequence ID" value="NZ_FNAD01000001.1"/>
</dbReference>
<gene>
    <name evidence="3" type="ORF">SAMN05216270_101127</name>
</gene>